<evidence type="ECO:0000313" key="2">
    <source>
        <dbReference type="EMBL" id="GGB44066.1"/>
    </source>
</evidence>
<accession>A0A916TJ74</accession>
<evidence type="ECO:0000256" key="1">
    <source>
        <dbReference type="SAM" id="MobiDB-lite"/>
    </source>
</evidence>
<keyword evidence="3" id="KW-1185">Reference proteome</keyword>
<feature type="compositionally biased region" description="Basic and acidic residues" evidence="1">
    <location>
        <begin position="29"/>
        <end position="55"/>
    </location>
</feature>
<feature type="region of interest" description="Disordered" evidence="1">
    <location>
        <begin position="1"/>
        <end position="66"/>
    </location>
</feature>
<reference evidence="2" key="1">
    <citation type="journal article" date="2014" name="Int. J. Syst. Evol. Microbiol.">
        <title>Complete genome sequence of Corynebacterium casei LMG S-19264T (=DSM 44701T), isolated from a smear-ripened cheese.</title>
        <authorList>
            <consortium name="US DOE Joint Genome Institute (JGI-PGF)"/>
            <person name="Walter F."/>
            <person name="Albersmeier A."/>
            <person name="Kalinowski J."/>
            <person name="Ruckert C."/>
        </authorList>
    </citation>
    <scope>NUCLEOTIDE SEQUENCE</scope>
    <source>
        <strain evidence="2">CGMCC 1.12827</strain>
    </source>
</reference>
<dbReference type="AlphaFoldDB" id="A0A916TJ74"/>
<dbReference type="EMBL" id="BMGC01000037">
    <property type="protein sequence ID" value="GGB44066.1"/>
    <property type="molecule type" value="Genomic_DNA"/>
</dbReference>
<comment type="caution">
    <text evidence="2">The sequence shown here is derived from an EMBL/GenBank/DDBJ whole genome shotgun (WGS) entry which is preliminary data.</text>
</comment>
<organism evidence="2 3">
    <name type="scientific">Gordonia jinhuaensis</name>
    <dbReference type="NCBI Taxonomy" id="1517702"/>
    <lineage>
        <taxon>Bacteria</taxon>
        <taxon>Bacillati</taxon>
        <taxon>Actinomycetota</taxon>
        <taxon>Actinomycetes</taxon>
        <taxon>Mycobacteriales</taxon>
        <taxon>Gordoniaceae</taxon>
        <taxon>Gordonia</taxon>
    </lineage>
</organism>
<proteinExistence type="predicted"/>
<name>A0A916TJ74_9ACTN</name>
<protein>
    <submittedName>
        <fullName evidence="2">Uncharacterized protein</fullName>
    </submittedName>
</protein>
<evidence type="ECO:0000313" key="3">
    <source>
        <dbReference type="Proteomes" id="UP000621454"/>
    </source>
</evidence>
<sequence length="66" mass="7342">MQKLGGSISRRPLDDVLSEVEANQDAADEAAKAARKTLREQRKAEKKEKREDRVANLKSKFAGSKS</sequence>
<dbReference type="Proteomes" id="UP000621454">
    <property type="component" value="Unassembled WGS sequence"/>
</dbReference>
<gene>
    <name evidence="2" type="ORF">GCM10011489_34520</name>
</gene>
<reference evidence="2" key="2">
    <citation type="submission" date="2020-09" db="EMBL/GenBank/DDBJ databases">
        <authorList>
            <person name="Sun Q."/>
            <person name="Zhou Y."/>
        </authorList>
    </citation>
    <scope>NUCLEOTIDE SEQUENCE</scope>
    <source>
        <strain evidence="2">CGMCC 1.12827</strain>
    </source>
</reference>